<protein>
    <recommendedName>
        <fullName evidence="1">TIR domain-containing protein</fullName>
    </recommendedName>
</protein>
<comment type="caution">
    <text evidence="2">The sequence shown here is derived from an EMBL/GenBank/DDBJ whole genome shotgun (WGS) entry which is preliminary data.</text>
</comment>
<dbReference type="Gene3D" id="3.40.50.10140">
    <property type="entry name" value="Toll/interleukin-1 receptor homology (TIR) domain"/>
    <property type="match status" value="1"/>
</dbReference>
<organism evidence="2 7">
    <name type="scientific">Rotaria magnacalcarata</name>
    <dbReference type="NCBI Taxonomy" id="392030"/>
    <lineage>
        <taxon>Eukaryota</taxon>
        <taxon>Metazoa</taxon>
        <taxon>Spiralia</taxon>
        <taxon>Gnathifera</taxon>
        <taxon>Rotifera</taxon>
        <taxon>Eurotatoria</taxon>
        <taxon>Bdelloidea</taxon>
        <taxon>Philodinida</taxon>
        <taxon>Philodinidae</taxon>
        <taxon>Rotaria</taxon>
    </lineage>
</organism>
<evidence type="ECO:0000313" key="6">
    <source>
        <dbReference type="EMBL" id="CAF3939311.1"/>
    </source>
</evidence>
<evidence type="ECO:0000313" key="8">
    <source>
        <dbReference type="Proteomes" id="UP000663866"/>
    </source>
</evidence>
<dbReference type="InterPro" id="IPR000157">
    <property type="entry name" value="TIR_dom"/>
</dbReference>
<dbReference type="GO" id="GO:0007165">
    <property type="term" value="P:signal transduction"/>
    <property type="evidence" value="ECO:0007669"/>
    <property type="project" value="InterPro"/>
</dbReference>
<dbReference type="EMBL" id="CAJOBG010001001">
    <property type="protein sequence ID" value="CAF3883077.1"/>
    <property type="molecule type" value="Genomic_DNA"/>
</dbReference>
<gene>
    <name evidence="2" type="ORF">KQP761_LOCUS7430</name>
    <name evidence="5" type="ORF">OVN521_LOCUS8571</name>
    <name evidence="6" type="ORF">UXM345_LOCUS12661</name>
    <name evidence="4" type="ORF">WKI299_LOCUS23340</name>
    <name evidence="3" type="ORF">XDN619_LOCUS15580</name>
</gene>
<dbReference type="AlphaFoldDB" id="A0A815HQI1"/>
<dbReference type="SUPFAM" id="SSF52200">
    <property type="entry name" value="Toll/Interleukin receptor TIR domain"/>
    <property type="match status" value="1"/>
</dbReference>
<dbReference type="PANTHER" id="PTHR46270:SF2">
    <property type="entry name" value="TIR DOMAIN-CONTAINING PROTEIN"/>
    <property type="match status" value="1"/>
</dbReference>
<accession>A0A815HQI1</accession>
<dbReference type="InterPro" id="IPR013761">
    <property type="entry name" value="SAM/pointed_sf"/>
</dbReference>
<dbReference type="Pfam" id="PF13676">
    <property type="entry name" value="TIR_2"/>
    <property type="match status" value="1"/>
</dbReference>
<dbReference type="EMBL" id="CAJNOW010002501">
    <property type="protein sequence ID" value="CAF1354887.1"/>
    <property type="molecule type" value="Genomic_DNA"/>
</dbReference>
<sequence>MDNNFEQLVSALPLSSSFTFGIREITYILEKQNIDLSSSFIFESFESLVRLECWAWKVLSKDSYQWINQPNYLTLFHTLALFNKNLIFNYDNIKDGMKASLLIPDTIDQINDIFEQINRDKDDNGPFISIASVWFDNLALFVHENPEFDTSPIICHINQFIGQNYLMTEQYTFYLTQLQKPKLPQSIFTAKQLFYIKTCSFCLSAHLTAKAQHFLYTAEDILHYVGNDFVQIIEIHSHIIDMWSEQFLTCITHLIGFIAACCWWGGEKQKQINRLFHSEQIIYSYINSLIRIISYKPFYSHIKAQSSNDDTKLIDFCLFSLQTLAQNQDLIWFFRSKISVPDTLSTIAELSIHDKICLRAYIILGEILCNERLKDLKIADNLSLFFYDMLEHAWRHPSKSYKQIPIFHLLRGFLTLSKIDAIQQKTADLDKIPLFIEICDEYPITFDILWALSFNSDIQNKLRSNTAFMAKLVHLAKQCDNEQMRKMTHGILWNLESSHQDRGMSEFSEEKQFDIMISYSHKEKVLCKQIYDELTKAGYRIWIDFDQMHGNVMDAMAQAIEQSNVIIICMSEQYRRSNYCRAEAHYAFQRQLKIVPILLQKHYKPDGWLSFLIGQLLYVDFTKHEFVRAMKLLMKELQTEQMPEILMTALDSSSSTTSVFSGKEEIPLKGPLSVPLIFPKNMLDWTRKNVHDWLMENNLIQMSQLLVDCNGSSLLYLSDFIKNGETKQVLNLLQEESLRRTNEGLSLVELSYFQSLLDQQRSVMRSKVSRRSLRNTNRRKKLISSCCQII</sequence>
<dbReference type="SUPFAM" id="SSF47769">
    <property type="entry name" value="SAM/Pointed domain"/>
    <property type="match status" value="1"/>
</dbReference>
<evidence type="ECO:0000313" key="5">
    <source>
        <dbReference type="EMBL" id="CAF3883077.1"/>
    </source>
</evidence>
<evidence type="ECO:0000313" key="7">
    <source>
        <dbReference type="Proteomes" id="UP000663834"/>
    </source>
</evidence>
<dbReference type="EMBL" id="CAJNRG010006376">
    <property type="protein sequence ID" value="CAF2085402.1"/>
    <property type="molecule type" value="Genomic_DNA"/>
</dbReference>
<evidence type="ECO:0000313" key="2">
    <source>
        <dbReference type="EMBL" id="CAF1354887.1"/>
    </source>
</evidence>
<dbReference type="InterPro" id="IPR035897">
    <property type="entry name" value="Toll_tir_struct_dom_sf"/>
</dbReference>
<evidence type="ECO:0000313" key="4">
    <source>
        <dbReference type="EMBL" id="CAF2116674.1"/>
    </source>
</evidence>
<dbReference type="OrthoDB" id="9985615at2759"/>
<name>A0A815HQI1_9BILA</name>
<dbReference type="Proteomes" id="UP000663856">
    <property type="component" value="Unassembled WGS sequence"/>
</dbReference>
<dbReference type="Proteomes" id="UP000663887">
    <property type="component" value="Unassembled WGS sequence"/>
</dbReference>
<reference evidence="2" key="1">
    <citation type="submission" date="2021-02" db="EMBL/GenBank/DDBJ databases">
        <authorList>
            <person name="Nowell W R."/>
        </authorList>
    </citation>
    <scope>NUCLEOTIDE SEQUENCE</scope>
</reference>
<dbReference type="EMBL" id="CAJNRF010010094">
    <property type="protein sequence ID" value="CAF2116674.1"/>
    <property type="molecule type" value="Genomic_DNA"/>
</dbReference>
<keyword evidence="8" id="KW-1185">Reference proteome</keyword>
<dbReference type="Proteomes" id="UP000663834">
    <property type="component" value="Unassembled WGS sequence"/>
</dbReference>
<dbReference type="Proteomes" id="UP000663842">
    <property type="component" value="Unassembled WGS sequence"/>
</dbReference>
<feature type="domain" description="TIR" evidence="1">
    <location>
        <begin position="511"/>
        <end position="634"/>
    </location>
</feature>
<dbReference type="PANTHER" id="PTHR46270">
    <property type="entry name" value="ARMADILLO-TYPE FOLD-RELATED"/>
    <property type="match status" value="1"/>
</dbReference>
<evidence type="ECO:0000313" key="3">
    <source>
        <dbReference type="EMBL" id="CAF2085402.1"/>
    </source>
</evidence>
<evidence type="ECO:0000259" key="1">
    <source>
        <dbReference type="PROSITE" id="PS50104"/>
    </source>
</evidence>
<proteinExistence type="predicted"/>
<dbReference type="PROSITE" id="PS50104">
    <property type="entry name" value="TIR"/>
    <property type="match status" value="1"/>
</dbReference>
<dbReference type="EMBL" id="CAJOBF010001332">
    <property type="protein sequence ID" value="CAF3939311.1"/>
    <property type="molecule type" value="Genomic_DNA"/>
</dbReference>
<dbReference type="Proteomes" id="UP000663866">
    <property type="component" value="Unassembled WGS sequence"/>
</dbReference>